<feature type="compositionally biased region" description="Low complexity" evidence="1">
    <location>
        <begin position="314"/>
        <end position="341"/>
    </location>
</feature>
<organism evidence="2">
    <name type="scientific">Panicum hallii</name>
    <dbReference type="NCBI Taxonomy" id="206008"/>
    <lineage>
        <taxon>Eukaryota</taxon>
        <taxon>Viridiplantae</taxon>
        <taxon>Streptophyta</taxon>
        <taxon>Embryophyta</taxon>
        <taxon>Tracheophyta</taxon>
        <taxon>Spermatophyta</taxon>
        <taxon>Magnoliopsida</taxon>
        <taxon>Liliopsida</taxon>
        <taxon>Poales</taxon>
        <taxon>Poaceae</taxon>
        <taxon>PACMAD clade</taxon>
        <taxon>Panicoideae</taxon>
        <taxon>Panicodae</taxon>
        <taxon>Paniceae</taxon>
        <taxon>Panicinae</taxon>
        <taxon>Panicum</taxon>
        <taxon>Panicum sect. Panicum</taxon>
    </lineage>
</organism>
<feature type="compositionally biased region" description="Gly residues" evidence="1">
    <location>
        <begin position="170"/>
        <end position="181"/>
    </location>
</feature>
<dbReference type="EMBL" id="CM008054">
    <property type="protein sequence ID" value="PVH31814.1"/>
    <property type="molecule type" value="Genomic_DNA"/>
</dbReference>
<name>A0A2T8I2B3_9POAL</name>
<evidence type="ECO:0000256" key="1">
    <source>
        <dbReference type="SAM" id="MobiDB-lite"/>
    </source>
</evidence>
<feature type="region of interest" description="Disordered" evidence="1">
    <location>
        <begin position="102"/>
        <end position="242"/>
    </location>
</feature>
<proteinExistence type="predicted"/>
<gene>
    <name evidence="2" type="ORF">PAHAL_9G239400</name>
</gene>
<feature type="region of interest" description="Disordered" evidence="1">
    <location>
        <begin position="309"/>
        <end position="350"/>
    </location>
</feature>
<dbReference type="Gramene" id="PVH31814">
    <property type="protein sequence ID" value="PVH31814"/>
    <property type="gene ID" value="PAHAL_9G239400"/>
</dbReference>
<evidence type="ECO:0000313" key="2">
    <source>
        <dbReference type="EMBL" id="PVH31814.1"/>
    </source>
</evidence>
<reference evidence="2" key="1">
    <citation type="submission" date="2018-04" db="EMBL/GenBank/DDBJ databases">
        <title>WGS assembly of Panicum hallii.</title>
        <authorList>
            <person name="Lovell J."/>
            <person name="Jenkins J."/>
            <person name="Lowry D."/>
            <person name="Mamidi S."/>
            <person name="Sreedasyam A."/>
            <person name="Weng X."/>
            <person name="Barry K."/>
            <person name="Bonette J."/>
            <person name="Campitelli B."/>
            <person name="Daum C."/>
            <person name="Gordon S."/>
            <person name="Gould B."/>
            <person name="Lipzen A."/>
            <person name="Macqueen A."/>
            <person name="Palacio-Mejia J."/>
            <person name="Plott C."/>
            <person name="Shakirov E."/>
            <person name="Shu S."/>
            <person name="Yoshinaga Y."/>
            <person name="Zane M."/>
            <person name="Rokhsar D."/>
            <person name="Grimwood J."/>
            <person name="Schmutz J."/>
            <person name="Juenger T."/>
        </authorList>
    </citation>
    <scope>NUCLEOTIDE SEQUENCE [LARGE SCALE GENOMIC DNA]</scope>
    <source>
        <strain evidence="2">FIL2</strain>
    </source>
</reference>
<feature type="region of interest" description="Disordered" evidence="1">
    <location>
        <begin position="1"/>
        <end position="32"/>
    </location>
</feature>
<feature type="compositionally biased region" description="Low complexity" evidence="1">
    <location>
        <begin position="10"/>
        <end position="23"/>
    </location>
</feature>
<dbReference type="Proteomes" id="UP000243499">
    <property type="component" value="Chromosome 9"/>
</dbReference>
<sequence>MASGADDNDAALAKAGANAAASSAKRDDETVLSPWRDMRPAADACMPVLGVAELWPELSRSVAAAKGKKAPAASSSTAAVAPTPKAALHEQLPQGITSKQICGAHTSRHGDRAVPAAAVEPSPTDAPNNMERRAAVPEQPPTHASSRRSSAAGVRGHHHQSGRFVPHLHGQGGEGFNGGGSRRPSGGANGRGNANANGSTRGGGRHGQEHRGRFNGQPRRRGHEDGHMPLDPPADYVEAPHHMHPPPLPPPFIPIFMPPYSYYHGPPVEYGPYGYGYPGYLPFIPEALPPFMQYAAPLNHMMHTNLEQEADPSQMEPPQQQHAPQQQPMQAPPNQIQQQDPKQMRQEIRQQIEYYFR</sequence>
<feature type="compositionally biased region" description="Low complexity" evidence="1">
    <location>
        <begin position="182"/>
        <end position="199"/>
    </location>
</feature>
<accession>A0A2T8I2B3</accession>
<dbReference type="AlphaFoldDB" id="A0A2T8I2B3"/>
<protein>
    <submittedName>
        <fullName evidence="2">Uncharacterized protein</fullName>
    </submittedName>
</protein>